<evidence type="ECO:0000313" key="11">
    <source>
        <dbReference type="Proteomes" id="UP000029096"/>
    </source>
</evidence>
<dbReference type="Proteomes" id="UP000029096">
    <property type="component" value="Unassembled WGS sequence"/>
</dbReference>
<feature type="transmembrane region" description="Helical" evidence="8">
    <location>
        <begin position="328"/>
        <end position="347"/>
    </location>
</feature>
<feature type="transmembrane region" description="Helical" evidence="8">
    <location>
        <begin position="113"/>
        <end position="135"/>
    </location>
</feature>
<feature type="transmembrane region" description="Helical" evidence="8">
    <location>
        <begin position="74"/>
        <end position="93"/>
    </location>
</feature>
<feature type="transmembrane region" description="Helical" evidence="8">
    <location>
        <begin position="301"/>
        <end position="322"/>
    </location>
</feature>
<evidence type="ECO:0000313" key="10">
    <source>
        <dbReference type="EMBL" id="KFI46592.1"/>
    </source>
</evidence>
<organism evidence="10 11">
    <name type="scientific">Bifidobacterium bohemicum DSM 22767</name>
    <dbReference type="NCBI Taxonomy" id="1437606"/>
    <lineage>
        <taxon>Bacteria</taxon>
        <taxon>Bacillati</taxon>
        <taxon>Actinomycetota</taxon>
        <taxon>Actinomycetes</taxon>
        <taxon>Bifidobacteriales</taxon>
        <taxon>Bifidobacteriaceae</taxon>
        <taxon>Bifidobacterium</taxon>
    </lineage>
</organism>
<dbReference type="Pfam" id="PF01757">
    <property type="entry name" value="Acyl_transf_3"/>
    <property type="match status" value="1"/>
</dbReference>
<evidence type="ECO:0000256" key="4">
    <source>
        <dbReference type="ARBA" id="ARBA00022692"/>
    </source>
</evidence>
<dbReference type="GO" id="GO:0016747">
    <property type="term" value="F:acyltransferase activity, transferring groups other than amino-acyl groups"/>
    <property type="evidence" value="ECO:0007669"/>
    <property type="project" value="InterPro"/>
</dbReference>
<dbReference type="PANTHER" id="PTHR23028:SF53">
    <property type="entry name" value="ACYL_TRANSF_3 DOMAIN-CONTAINING PROTEIN"/>
    <property type="match status" value="1"/>
</dbReference>
<feature type="transmembrane region" description="Helical" evidence="8">
    <location>
        <begin position="209"/>
        <end position="230"/>
    </location>
</feature>
<dbReference type="SUPFAM" id="SSF52266">
    <property type="entry name" value="SGNH hydrolase"/>
    <property type="match status" value="1"/>
</dbReference>
<dbReference type="STRING" id="1437606.BBOH_0061"/>
<comment type="caution">
    <text evidence="10">The sequence shown here is derived from an EMBL/GenBank/DDBJ whole genome shotgun (WGS) entry which is preliminary data.</text>
</comment>
<reference evidence="10 11" key="1">
    <citation type="submission" date="2014-03" db="EMBL/GenBank/DDBJ databases">
        <title>Genomics of Bifidobacteria.</title>
        <authorList>
            <person name="Ventura M."/>
            <person name="Milani C."/>
            <person name="Lugli G.A."/>
        </authorList>
    </citation>
    <scope>NUCLEOTIDE SEQUENCE [LARGE SCALE GENOMIC DNA]</scope>
    <source>
        <strain evidence="10 11">DSM 22767</strain>
    </source>
</reference>
<dbReference type="EMBL" id="JGYP01000001">
    <property type="protein sequence ID" value="KFI46592.1"/>
    <property type="molecule type" value="Genomic_DNA"/>
</dbReference>
<evidence type="ECO:0000256" key="8">
    <source>
        <dbReference type="SAM" id="Phobius"/>
    </source>
</evidence>
<dbReference type="eggNOG" id="COG1835">
    <property type="taxonomic scope" value="Bacteria"/>
</dbReference>
<sequence>MELRRFQRDIECDEGHSYSAAIPVESLAGTTKNDHADGRDLPLRHHVAAIDGLRALAIIGVVGYHMRPGLIKGGFIGVTLFFVISGFLVTASVERRLSGPVGFRYISYLASKLIRLAVPLLALEALLLPALWAFAPSSLPKLHLDCLPASLFAINWVYIFRHLPYFQTAGLPSPLTHLWFLAVIMQFYVIWPLLLWLMHRCRLRLNTKVAMTLTIAVGSTFLMMLLSRFGTDVTRAYYGLDTRAAELMIGALAAFYVESRSDDKDRRIAGQSRGRRFELPNIHEVPVSRNIARLNETGGHIVVRSIGPFILLGALLISFALANGSDRLLYVGGYQLMAVITASLVVLTIDQKEPCALLLGSKPLRYLGSRSFSLYLVHYPLLQIMNPAIRTTPLRPWEWIVQVLALWIVAELFYQLAEAVRSVDCAKPGILGRIRICSKVLAVLGLMATMIVTFLPVDWNALAQSRFDAVRHDYLAVERIVDRPGAMHDDLTATTVRRKRVPKPTLDLPPRLSPKAAKVPKNLDTTGWTYDVYGDVSNADPLIISDSVEMGAQAEVQQTFPHAVQDNLVGRPFSAGLGLYRQYQAQGHGRRVAIIALGTNGPIADEDQVEQIINAANGQPLYFTTVRAPVDWQDANNDILRKIAAKHSNVGLLDWYRVSEGHPEYFYADGTHLTPGEGGGRAAYAMMIRRALCGQ</sequence>
<keyword evidence="11" id="KW-1185">Reference proteome</keyword>
<dbReference type="GO" id="GO:0009103">
    <property type="term" value="P:lipopolysaccharide biosynthetic process"/>
    <property type="evidence" value="ECO:0007669"/>
    <property type="project" value="TreeGrafter"/>
</dbReference>
<feature type="domain" description="Acyltransferase 3" evidence="9">
    <location>
        <begin position="48"/>
        <end position="407"/>
    </location>
</feature>
<keyword evidence="5 8" id="KW-1133">Transmembrane helix</keyword>
<feature type="transmembrane region" description="Helical" evidence="8">
    <location>
        <begin position="142"/>
        <end position="159"/>
    </location>
</feature>
<proteinExistence type="predicted"/>
<feature type="transmembrane region" description="Helical" evidence="8">
    <location>
        <begin position="397"/>
        <end position="416"/>
    </location>
</feature>
<dbReference type="InterPro" id="IPR050879">
    <property type="entry name" value="Acyltransferase_3"/>
</dbReference>
<accession>A0A086ZJ92</accession>
<keyword evidence="3 10" id="KW-0808">Transferase</keyword>
<dbReference type="PANTHER" id="PTHR23028">
    <property type="entry name" value="ACETYLTRANSFERASE"/>
    <property type="match status" value="1"/>
</dbReference>
<feature type="transmembrane region" description="Helical" evidence="8">
    <location>
        <begin position="436"/>
        <end position="457"/>
    </location>
</feature>
<comment type="subcellular location">
    <subcellularLocation>
        <location evidence="1">Cell membrane</location>
        <topology evidence="1">Multi-pass membrane protein</topology>
    </subcellularLocation>
</comment>
<feature type="transmembrane region" description="Helical" evidence="8">
    <location>
        <begin position="179"/>
        <end position="197"/>
    </location>
</feature>
<dbReference type="AlphaFoldDB" id="A0A086ZJ92"/>
<evidence type="ECO:0000256" key="2">
    <source>
        <dbReference type="ARBA" id="ARBA00022475"/>
    </source>
</evidence>
<protein>
    <submittedName>
        <fullName evidence="10">Acyltransferase family protein</fullName>
    </submittedName>
</protein>
<dbReference type="GO" id="GO:0005886">
    <property type="term" value="C:plasma membrane"/>
    <property type="evidence" value="ECO:0007669"/>
    <property type="project" value="UniProtKB-SubCell"/>
</dbReference>
<keyword evidence="7 10" id="KW-0012">Acyltransferase</keyword>
<dbReference type="InterPro" id="IPR036514">
    <property type="entry name" value="SGNH_hydro_sf"/>
</dbReference>
<evidence type="ECO:0000256" key="7">
    <source>
        <dbReference type="ARBA" id="ARBA00023315"/>
    </source>
</evidence>
<keyword evidence="6 8" id="KW-0472">Membrane</keyword>
<evidence type="ECO:0000256" key="3">
    <source>
        <dbReference type="ARBA" id="ARBA00022679"/>
    </source>
</evidence>
<keyword evidence="2" id="KW-1003">Cell membrane</keyword>
<name>A0A086ZJ92_9BIFI</name>
<dbReference type="InterPro" id="IPR002656">
    <property type="entry name" value="Acyl_transf_3_dom"/>
</dbReference>
<gene>
    <name evidence="10" type="ORF">BBOH_0061</name>
</gene>
<evidence type="ECO:0000256" key="6">
    <source>
        <dbReference type="ARBA" id="ARBA00023136"/>
    </source>
</evidence>
<evidence type="ECO:0000259" key="9">
    <source>
        <dbReference type="Pfam" id="PF01757"/>
    </source>
</evidence>
<evidence type="ECO:0000256" key="5">
    <source>
        <dbReference type="ARBA" id="ARBA00022989"/>
    </source>
</evidence>
<evidence type="ECO:0000256" key="1">
    <source>
        <dbReference type="ARBA" id="ARBA00004651"/>
    </source>
</evidence>
<dbReference type="Gene3D" id="3.40.50.1110">
    <property type="entry name" value="SGNH hydrolase"/>
    <property type="match status" value="1"/>
</dbReference>
<keyword evidence="4 8" id="KW-0812">Transmembrane</keyword>